<evidence type="ECO:0000313" key="2">
    <source>
        <dbReference type="EMBL" id="MCL7032008.1"/>
    </source>
</evidence>
<dbReference type="AlphaFoldDB" id="A0AA41SEE1"/>
<evidence type="ECO:0000313" key="3">
    <source>
        <dbReference type="Proteomes" id="UP001177140"/>
    </source>
</evidence>
<dbReference type="PANTHER" id="PTHR34938">
    <property type="entry name" value="PROTEIN FERTILITY RESTORER RF2, MITOCHONDRIAL"/>
    <property type="match status" value="1"/>
</dbReference>
<keyword evidence="1" id="KW-0812">Transmembrane</keyword>
<sequence>MSCSSMKTMSSSLKLPAVIRITGRSYALPNRVYFNTGIAKTGLVIKSKMPFQPLMIKNRSFSKCCSISGGGGGAQSETVTLETPNVVVSPFIGKQKDPMLDDGGSGFGGGNEPPPYYRGGGGGGGGGFSLGGSFSWGAFWFFLVVQFLKFFLLKNKESEERYKNVTGRRKTIRHYLDY</sequence>
<dbReference type="EMBL" id="JAJJMA010118406">
    <property type="protein sequence ID" value="MCL7032008.1"/>
    <property type="molecule type" value="Genomic_DNA"/>
</dbReference>
<keyword evidence="3" id="KW-1185">Reference proteome</keyword>
<reference evidence="2" key="1">
    <citation type="submission" date="2022-03" db="EMBL/GenBank/DDBJ databases">
        <title>A functionally conserved STORR gene fusion in Papaver species that diverged 16.8 million years ago.</title>
        <authorList>
            <person name="Catania T."/>
        </authorList>
    </citation>
    <scope>NUCLEOTIDE SEQUENCE</scope>
    <source>
        <strain evidence="2">S-191538</strain>
    </source>
</reference>
<dbReference type="GO" id="GO:0009658">
    <property type="term" value="P:chloroplast organization"/>
    <property type="evidence" value="ECO:0007669"/>
    <property type="project" value="TreeGrafter"/>
</dbReference>
<accession>A0AA41SEE1</accession>
<dbReference type="InterPro" id="IPR040299">
    <property type="entry name" value="RF2K-like"/>
</dbReference>
<gene>
    <name evidence="2" type="ORF">MKW94_005925</name>
</gene>
<dbReference type="GO" id="GO:0009507">
    <property type="term" value="C:chloroplast"/>
    <property type="evidence" value="ECO:0007669"/>
    <property type="project" value="TreeGrafter"/>
</dbReference>
<organism evidence="2 3">
    <name type="scientific">Papaver nudicaule</name>
    <name type="common">Iceland poppy</name>
    <dbReference type="NCBI Taxonomy" id="74823"/>
    <lineage>
        <taxon>Eukaryota</taxon>
        <taxon>Viridiplantae</taxon>
        <taxon>Streptophyta</taxon>
        <taxon>Embryophyta</taxon>
        <taxon>Tracheophyta</taxon>
        <taxon>Spermatophyta</taxon>
        <taxon>Magnoliopsida</taxon>
        <taxon>Ranunculales</taxon>
        <taxon>Papaveraceae</taxon>
        <taxon>Papaveroideae</taxon>
        <taxon>Papaver</taxon>
    </lineage>
</organism>
<dbReference type="Proteomes" id="UP001177140">
    <property type="component" value="Unassembled WGS sequence"/>
</dbReference>
<dbReference type="GO" id="GO:0010027">
    <property type="term" value="P:thylakoid membrane organization"/>
    <property type="evidence" value="ECO:0007669"/>
    <property type="project" value="TreeGrafter"/>
</dbReference>
<comment type="caution">
    <text evidence="2">The sequence shown here is derived from an EMBL/GenBank/DDBJ whole genome shotgun (WGS) entry which is preliminary data.</text>
</comment>
<proteinExistence type="predicted"/>
<dbReference type="PANTHER" id="PTHR34938:SF1">
    <property type="entry name" value="PROTEIN FERTILITY RESTORER RF2, MITOCHONDRIAL"/>
    <property type="match status" value="1"/>
</dbReference>
<keyword evidence="1" id="KW-1133">Transmembrane helix</keyword>
<name>A0AA41SEE1_PAPNU</name>
<protein>
    <submittedName>
        <fullName evidence="2">Uncharacterized protein</fullName>
    </submittedName>
</protein>
<evidence type="ECO:0000256" key="1">
    <source>
        <dbReference type="SAM" id="Phobius"/>
    </source>
</evidence>
<keyword evidence="1" id="KW-0472">Membrane</keyword>
<feature type="transmembrane region" description="Helical" evidence="1">
    <location>
        <begin position="134"/>
        <end position="153"/>
    </location>
</feature>